<evidence type="ECO:0008006" key="6">
    <source>
        <dbReference type="Google" id="ProtNLM"/>
    </source>
</evidence>
<evidence type="ECO:0000313" key="4">
    <source>
        <dbReference type="Proteomes" id="UP000050790"/>
    </source>
</evidence>
<proteinExistence type="inferred from homology"/>
<keyword evidence="3" id="KW-0808">Transferase</keyword>
<dbReference type="Pfam" id="PF00348">
    <property type="entry name" value="polyprenyl_synt"/>
    <property type="match status" value="1"/>
</dbReference>
<dbReference type="PANTHER" id="PTHR12001:SF44">
    <property type="entry name" value="GERANYLGERANYL PYROPHOSPHATE SYNTHASE"/>
    <property type="match status" value="1"/>
</dbReference>
<dbReference type="InterPro" id="IPR000092">
    <property type="entry name" value="Polyprenyl_synt"/>
</dbReference>
<keyword evidence="2" id="KW-0460">Magnesium</keyword>
<evidence type="ECO:0000256" key="2">
    <source>
        <dbReference type="ARBA" id="ARBA00022842"/>
    </source>
</evidence>
<dbReference type="GO" id="GO:0046872">
    <property type="term" value="F:metal ion binding"/>
    <property type="evidence" value="ECO:0007669"/>
    <property type="project" value="UniProtKB-KW"/>
</dbReference>
<dbReference type="AlphaFoldDB" id="A0AA84ZKQ2"/>
<dbReference type="PROSITE" id="PS00444">
    <property type="entry name" value="POLYPRENYL_SYNTHASE_2"/>
    <property type="match status" value="1"/>
</dbReference>
<protein>
    <recommendedName>
        <fullName evidence="6">Geranylgeranyl diphosphate synthase</fullName>
    </recommendedName>
</protein>
<organism evidence="4 5">
    <name type="scientific">Schistosoma margrebowiei</name>
    <dbReference type="NCBI Taxonomy" id="48269"/>
    <lineage>
        <taxon>Eukaryota</taxon>
        <taxon>Metazoa</taxon>
        <taxon>Spiralia</taxon>
        <taxon>Lophotrochozoa</taxon>
        <taxon>Platyhelminthes</taxon>
        <taxon>Trematoda</taxon>
        <taxon>Digenea</taxon>
        <taxon>Strigeidida</taxon>
        <taxon>Schistosomatoidea</taxon>
        <taxon>Schistosomatidae</taxon>
        <taxon>Schistosoma</taxon>
    </lineage>
</organism>
<dbReference type="Gene3D" id="1.10.600.10">
    <property type="entry name" value="Farnesyl Diphosphate Synthase"/>
    <property type="match status" value="1"/>
</dbReference>
<dbReference type="SFLD" id="SFLDS00005">
    <property type="entry name" value="Isoprenoid_Synthase_Type_I"/>
    <property type="match status" value="1"/>
</dbReference>
<reference evidence="5" key="1">
    <citation type="submission" date="2023-11" db="UniProtKB">
        <authorList>
            <consortium name="WormBaseParasite"/>
        </authorList>
    </citation>
    <scope>IDENTIFICATION</scope>
</reference>
<accession>A0AA84ZKQ2</accession>
<evidence type="ECO:0000313" key="5">
    <source>
        <dbReference type="WBParaSite" id="SMRG1_3580.1"/>
    </source>
</evidence>
<comment type="similarity">
    <text evidence="3">Belongs to the FPP/GGPP synthase family.</text>
</comment>
<evidence type="ECO:0000256" key="3">
    <source>
        <dbReference type="RuleBase" id="RU004466"/>
    </source>
</evidence>
<dbReference type="PROSITE" id="PS00723">
    <property type="entry name" value="POLYPRENYL_SYNTHASE_1"/>
    <property type="match status" value="1"/>
</dbReference>
<keyword evidence="1" id="KW-0479">Metal-binding</keyword>
<name>A0AA84ZKQ2_9TREM</name>
<dbReference type="WBParaSite" id="SMRG1_3580.1">
    <property type="protein sequence ID" value="SMRG1_3580.1"/>
    <property type="gene ID" value="SMRG1_3580"/>
</dbReference>
<dbReference type="CDD" id="cd00685">
    <property type="entry name" value="Trans_IPPS_HT"/>
    <property type="match status" value="1"/>
</dbReference>
<evidence type="ECO:0000256" key="1">
    <source>
        <dbReference type="ARBA" id="ARBA00022723"/>
    </source>
</evidence>
<sequence length="338" mass="38299">MDAKRSGLEFNKTAEKVVMEPYSYICSTNGKGIRSALVAAFNYWLKVPESVLSIISSVIQMLHNASLIIDDIEDGSHLRRGKPAAHCIFGVAPSINSANYAYFLALEKLSLLERPESVKIFTEQMLVLHRGQGMDIFWRSSFKCPSESEYEAMVLCKTGGLFSLGVRLMQLFSENQTDYKPLLDAIGLFYQIRDDYANLVDLSYHRKKTFAEDLTEGKFSYPIVRAINDYPDDNQVMNILSQHTSNSSLKLYCVKHLLELGALEQTVLKLAKLEERCSQLIVKYGNNPLLSEVIQKLTDLHRTPDGHLRFITPRDLNYDSLDHNEISIASDHIDPIPK</sequence>
<dbReference type="InterPro" id="IPR008949">
    <property type="entry name" value="Isoprenoid_synthase_dom_sf"/>
</dbReference>
<dbReference type="Proteomes" id="UP000050790">
    <property type="component" value="Unassembled WGS sequence"/>
</dbReference>
<dbReference type="GO" id="GO:0008299">
    <property type="term" value="P:isoprenoid biosynthetic process"/>
    <property type="evidence" value="ECO:0007669"/>
    <property type="project" value="InterPro"/>
</dbReference>
<dbReference type="PANTHER" id="PTHR12001">
    <property type="entry name" value="GERANYLGERANYL PYROPHOSPHATE SYNTHASE"/>
    <property type="match status" value="1"/>
</dbReference>
<dbReference type="SUPFAM" id="SSF48576">
    <property type="entry name" value="Terpenoid synthases"/>
    <property type="match status" value="1"/>
</dbReference>
<dbReference type="InterPro" id="IPR033749">
    <property type="entry name" value="Polyprenyl_synt_CS"/>
</dbReference>
<dbReference type="GO" id="GO:0004659">
    <property type="term" value="F:prenyltransferase activity"/>
    <property type="evidence" value="ECO:0007669"/>
    <property type="project" value="InterPro"/>
</dbReference>